<proteinExistence type="predicted"/>
<reference evidence="2 3" key="1">
    <citation type="submission" date="2017-06" db="EMBL/GenBank/DDBJ databases">
        <title>Complete Genome Sequence of the Soil Carbazole-Degrading Bacterium Nocardioides aromaticivorans IC177.</title>
        <authorList>
            <person name="Vejarano F."/>
            <person name="Suzuki-Minakuchi C."/>
            <person name="Ohtsubo Y."/>
            <person name="Tsuda M."/>
            <person name="Okada K."/>
            <person name="Nojiri H."/>
        </authorList>
    </citation>
    <scope>NUCLEOTIDE SEQUENCE [LARGE SCALE GENOMIC DNA]</scope>
    <source>
        <strain evidence="2 3">IC177</strain>
    </source>
</reference>
<dbReference type="InterPro" id="IPR036365">
    <property type="entry name" value="PGBD-like_sf"/>
</dbReference>
<dbReference type="Pfam" id="PF08924">
    <property type="entry name" value="Rv2525c_GlyHyd-like"/>
    <property type="match status" value="1"/>
</dbReference>
<accession>A0ABX7PQR9</accession>
<dbReference type="InterPro" id="IPR017853">
    <property type="entry name" value="GH"/>
</dbReference>
<dbReference type="EMBL" id="CP022295">
    <property type="protein sequence ID" value="QSR28107.1"/>
    <property type="molecule type" value="Genomic_DNA"/>
</dbReference>
<dbReference type="InterPro" id="IPR036366">
    <property type="entry name" value="PGBDSf"/>
</dbReference>
<name>A0ABX7PQR9_9ACTN</name>
<dbReference type="Proteomes" id="UP000662818">
    <property type="component" value="Chromosome"/>
</dbReference>
<sequence length="498" mass="54408">MNYTVVVRPEPCYWCESCGYRDVASDSLIRLPLELSAMSARLAPLSALLAAVLAVTLLGPLRGDREDATDQPVDLLAASTNRPTPGSFRGYGFDQCLAPSQAKMDAWMEHSPFMAAGIYISGNSRACRDQPNLTATWVRNQLARGWRLLPITLGPQASCSTRYPKYGSRVDPVISADPTDGYARAKAQGKLEAERAVTVAKGLGIVPRSTLFYDLEAFDIGNGACKASAIRFVHAWTQRLHQLGYKSGFYSSAGSGIKMIDWVYQNYPETFALPDTLWIARWDGNANTSVSTDYLSSKAWLPGGRLKQYQGGHNETWGGVTINIDRNFLDLGTGMRVAGETHCGGVAVDLPAYLAIKMPTSTYTPPADRVKALQCLLTEKKLYAGTINGRYDLATRRAAYAWQRSRGFATNSTWGRRDWITLTTAGATPVLKYGSTGAYVRRVQRALSAAMPDRKVQVTGVYDAATAAHAGAYRRQVGMSSYNIVNTATWAKLQAGRF</sequence>
<dbReference type="Gene3D" id="3.20.20.80">
    <property type="entry name" value="Glycosidases"/>
    <property type="match status" value="1"/>
</dbReference>
<evidence type="ECO:0000313" key="2">
    <source>
        <dbReference type="EMBL" id="QSR28107.1"/>
    </source>
</evidence>
<dbReference type="InterPro" id="IPR015020">
    <property type="entry name" value="Rv2525c-like_Glyco_Hydro-like"/>
</dbReference>
<protein>
    <submittedName>
        <fullName evidence="2">Peptidoglycan-binding protein</fullName>
    </submittedName>
</protein>
<dbReference type="SUPFAM" id="SSF51445">
    <property type="entry name" value="(Trans)glycosidases"/>
    <property type="match status" value="1"/>
</dbReference>
<evidence type="ECO:0000259" key="1">
    <source>
        <dbReference type="Pfam" id="PF08924"/>
    </source>
</evidence>
<feature type="domain" description="Rv2525c-like glycoside hydrolase-like" evidence="1">
    <location>
        <begin position="106"/>
        <end position="328"/>
    </location>
</feature>
<organism evidence="2 3">
    <name type="scientific">Nocardioides aromaticivorans</name>
    <dbReference type="NCBI Taxonomy" id="200618"/>
    <lineage>
        <taxon>Bacteria</taxon>
        <taxon>Bacillati</taxon>
        <taxon>Actinomycetota</taxon>
        <taxon>Actinomycetes</taxon>
        <taxon>Propionibacteriales</taxon>
        <taxon>Nocardioidaceae</taxon>
        <taxon>Nocardioides</taxon>
    </lineage>
</organism>
<dbReference type="SUPFAM" id="SSF47090">
    <property type="entry name" value="PGBD-like"/>
    <property type="match status" value="2"/>
</dbReference>
<evidence type="ECO:0000313" key="3">
    <source>
        <dbReference type="Proteomes" id="UP000662818"/>
    </source>
</evidence>
<dbReference type="Gene3D" id="1.10.101.10">
    <property type="entry name" value="PGBD-like superfamily/PGBD"/>
    <property type="match status" value="2"/>
</dbReference>
<gene>
    <name evidence="2" type="ORF">CFH99_21025</name>
</gene>
<keyword evidence="3" id="KW-1185">Reference proteome</keyword>